<dbReference type="Proteomes" id="UP000214746">
    <property type="component" value="Unassembled WGS sequence"/>
</dbReference>
<dbReference type="AlphaFoldDB" id="A0A2W1P0U3"/>
<accession>A0A2W1P0U3</accession>
<keyword evidence="1" id="KW-1133">Transmembrane helix</keyword>
<reference evidence="2" key="1">
    <citation type="submission" date="2018-06" db="EMBL/GenBank/DDBJ databases">
        <title>Paenibacillus xerothermodurans sp. nov. an extremely dry heat resistant spore forming bacterium isolated from the soil of Cape Canaveral, Florida.</title>
        <authorList>
            <person name="Seuylemezian A."/>
            <person name="Kaur N."/>
            <person name="Patil P."/>
            <person name="Patil P."/>
            <person name="Mayilraj S."/>
            <person name="Vaishampayan P."/>
        </authorList>
    </citation>
    <scope>NUCLEOTIDE SEQUENCE [LARGE SCALE GENOMIC DNA]</scope>
    <source>
        <strain evidence="2">ATCC 27380</strain>
    </source>
</reference>
<evidence type="ECO:0008006" key="4">
    <source>
        <dbReference type="Google" id="ProtNLM"/>
    </source>
</evidence>
<sequence>MRQLLRALIGLAIILGLAAGGLYYYVQPAEPLDLNFSAISLRDELNHIMANRRLQVELSEREVDSLLKMALVTYPPQQKDIEITGARFRILNDHMIADANLLYRERWEIGATLHFTLDWKDPYLIATHTGTNIKQLQVPPGWFQLEPIRFAPNEHLPMPLAVRNIQFLERRVLVDLKVR</sequence>
<evidence type="ECO:0000256" key="1">
    <source>
        <dbReference type="SAM" id="Phobius"/>
    </source>
</evidence>
<dbReference type="OrthoDB" id="2664080at2"/>
<proteinExistence type="predicted"/>
<name>A0A2W1P0U3_PAEXE</name>
<evidence type="ECO:0000313" key="3">
    <source>
        <dbReference type="Proteomes" id="UP000214746"/>
    </source>
</evidence>
<feature type="transmembrane region" description="Helical" evidence="1">
    <location>
        <begin position="7"/>
        <end position="26"/>
    </location>
</feature>
<keyword evidence="1" id="KW-0472">Membrane</keyword>
<gene>
    <name evidence="2" type="ORF">CBW46_008360</name>
</gene>
<dbReference type="EMBL" id="NHRJ02000003">
    <property type="protein sequence ID" value="PZE21362.1"/>
    <property type="molecule type" value="Genomic_DNA"/>
</dbReference>
<organism evidence="2 3">
    <name type="scientific">Paenibacillus xerothermodurans</name>
    <dbReference type="NCBI Taxonomy" id="1977292"/>
    <lineage>
        <taxon>Bacteria</taxon>
        <taxon>Bacillati</taxon>
        <taxon>Bacillota</taxon>
        <taxon>Bacilli</taxon>
        <taxon>Bacillales</taxon>
        <taxon>Paenibacillaceae</taxon>
        <taxon>Paenibacillus</taxon>
    </lineage>
</organism>
<protein>
    <recommendedName>
        <fullName evidence="4">DUF2140 family protein</fullName>
    </recommendedName>
</protein>
<keyword evidence="3" id="KW-1185">Reference proteome</keyword>
<evidence type="ECO:0000313" key="2">
    <source>
        <dbReference type="EMBL" id="PZE21362.1"/>
    </source>
</evidence>
<keyword evidence="1" id="KW-0812">Transmembrane</keyword>
<comment type="caution">
    <text evidence="2">The sequence shown here is derived from an EMBL/GenBank/DDBJ whole genome shotgun (WGS) entry which is preliminary data.</text>
</comment>
<dbReference type="RefSeq" id="WP_089199558.1">
    <property type="nucleotide sequence ID" value="NZ_NHRJ02000003.1"/>
</dbReference>